<feature type="domain" description="Sec16 Sec23-binding" evidence="8">
    <location>
        <begin position="622"/>
        <end position="887"/>
    </location>
</feature>
<dbReference type="AlphaFoldDB" id="A0AAU9PTQ9"/>
<keyword evidence="6" id="KW-0333">Golgi apparatus</keyword>
<evidence type="ECO:0000256" key="1">
    <source>
        <dbReference type="ARBA" id="ARBA00004240"/>
    </source>
</evidence>
<feature type="region of interest" description="Disordered" evidence="7">
    <location>
        <begin position="376"/>
        <end position="402"/>
    </location>
</feature>
<feature type="compositionally biased region" description="Basic residues" evidence="7">
    <location>
        <begin position="927"/>
        <end position="937"/>
    </location>
</feature>
<feature type="compositionally biased region" description="Basic and acidic residues" evidence="7">
    <location>
        <begin position="973"/>
        <end position="995"/>
    </location>
</feature>
<dbReference type="PANTHER" id="PTHR13402:SF6">
    <property type="entry name" value="SECRETORY 16, ISOFORM I"/>
    <property type="match status" value="1"/>
</dbReference>
<dbReference type="PANTHER" id="PTHR13402">
    <property type="entry name" value="RGPR-RELATED"/>
    <property type="match status" value="1"/>
</dbReference>
<gene>
    <name evidence="10" type="ORF">LVIROSA_LOCUS38986</name>
</gene>
<dbReference type="Proteomes" id="UP001157418">
    <property type="component" value="Unassembled WGS sequence"/>
</dbReference>
<evidence type="ECO:0000313" key="10">
    <source>
        <dbReference type="EMBL" id="CAH1453760.1"/>
    </source>
</evidence>
<feature type="compositionally biased region" description="Low complexity" evidence="7">
    <location>
        <begin position="381"/>
        <end position="399"/>
    </location>
</feature>
<dbReference type="CDD" id="cd09233">
    <property type="entry name" value="ACE1-Sec16-like"/>
    <property type="match status" value="1"/>
</dbReference>
<feature type="compositionally biased region" description="Low complexity" evidence="7">
    <location>
        <begin position="94"/>
        <end position="112"/>
    </location>
</feature>
<evidence type="ECO:0000256" key="7">
    <source>
        <dbReference type="SAM" id="MobiDB-lite"/>
    </source>
</evidence>
<feature type="compositionally biased region" description="Polar residues" evidence="7">
    <location>
        <begin position="1146"/>
        <end position="1167"/>
    </location>
</feature>
<dbReference type="Gene3D" id="1.25.40.1030">
    <property type="match status" value="1"/>
</dbReference>
<dbReference type="InterPro" id="IPR024340">
    <property type="entry name" value="Sec16_CCD"/>
</dbReference>
<dbReference type="GO" id="GO:0000139">
    <property type="term" value="C:Golgi membrane"/>
    <property type="evidence" value="ECO:0007669"/>
    <property type="project" value="UniProtKB-SubCell"/>
</dbReference>
<keyword evidence="6" id="KW-0472">Membrane</keyword>
<keyword evidence="11" id="KW-1185">Reference proteome</keyword>
<dbReference type="GO" id="GO:0007030">
    <property type="term" value="P:Golgi organization"/>
    <property type="evidence" value="ECO:0007669"/>
    <property type="project" value="TreeGrafter"/>
</dbReference>
<feature type="region of interest" description="Disordered" evidence="7">
    <location>
        <begin position="92"/>
        <end position="130"/>
    </location>
</feature>
<evidence type="ECO:0000259" key="8">
    <source>
        <dbReference type="Pfam" id="PF12931"/>
    </source>
</evidence>
<keyword evidence="6" id="KW-0653">Protein transport</keyword>
<dbReference type="GO" id="GO:0012507">
    <property type="term" value="C:ER to Golgi transport vesicle membrane"/>
    <property type="evidence" value="ECO:0007669"/>
    <property type="project" value="TreeGrafter"/>
</dbReference>
<feature type="compositionally biased region" description="Polar residues" evidence="7">
    <location>
        <begin position="1119"/>
        <end position="1138"/>
    </location>
</feature>
<dbReference type="GO" id="GO:0016192">
    <property type="term" value="P:vesicle-mediated transport"/>
    <property type="evidence" value="ECO:0007669"/>
    <property type="project" value="UniProtKB-KW"/>
</dbReference>
<evidence type="ECO:0000256" key="4">
    <source>
        <dbReference type="ARBA" id="ARBA00022824"/>
    </source>
</evidence>
<evidence type="ECO:0000256" key="5">
    <source>
        <dbReference type="ARBA" id="ARBA00022892"/>
    </source>
</evidence>
<feature type="compositionally biased region" description="Polar residues" evidence="7">
    <location>
        <begin position="938"/>
        <end position="958"/>
    </location>
</feature>
<evidence type="ECO:0000256" key="2">
    <source>
        <dbReference type="ARBA" id="ARBA00005927"/>
    </source>
</evidence>
<keyword evidence="5 6" id="KW-0931">ER-Golgi transport</keyword>
<keyword evidence="4 6" id="KW-0256">Endoplasmic reticulum</keyword>
<comment type="subcellular location">
    <subcellularLocation>
        <location evidence="1">Endoplasmic reticulum</location>
    </subcellularLocation>
    <subcellularLocation>
        <location evidence="6">Golgi apparatus membrane</location>
    </subcellularLocation>
</comment>
<dbReference type="InterPro" id="IPR024298">
    <property type="entry name" value="Sec16_Sec23-bd"/>
</dbReference>
<dbReference type="GO" id="GO:0070971">
    <property type="term" value="C:endoplasmic reticulum exit site"/>
    <property type="evidence" value="ECO:0007669"/>
    <property type="project" value="TreeGrafter"/>
</dbReference>
<feature type="region of interest" description="Disordered" evidence="7">
    <location>
        <begin position="1039"/>
        <end position="1097"/>
    </location>
</feature>
<feature type="compositionally biased region" description="Low complexity" evidence="7">
    <location>
        <begin position="327"/>
        <end position="342"/>
    </location>
</feature>
<evidence type="ECO:0000313" key="11">
    <source>
        <dbReference type="Proteomes" id="UP001157418"/>
    </source>
</evidence>
<evidence type="ECO:0000256" key="3">
    <source>
        <dbReference type="ARBA" id="ARBA00022448"/>
    </source>
</evidence>
<organism evidence="10 11">
    <name type="scientific">Lactuca virosa</name>
    <dbReference type="NCBI Taxonomy" id="75947"/>
    <lineage>
        <taxon>Eukaryota</taxon>
        <taxon>Viridiplantae</taxon>
        <taxon>Streptophyta</taxon>
        <taxon>Embryophyta</taxon>
        <taxon>Tracheophyta</taxon>
        <taxon>Spermatophyta</taxon>
        <taxon>Magnoliopsida</taxon>
        <taxon>eudicotyledons</taxon>
        <taxon>Gunneridae</taxon>
        <taxon>Pentapetalae</taxon>
        <taxon>asterids</taxon>
        <taxon>campanulids</taxon>
        <taxon>Asterales</taxon>
        <taxon>Asteraceae</taxon>
        <taxon>Cichorioideae</taxon>
        <taxon>Cichorieae</taxon>
        <taxon>Lactucinae</taxon>
        <taxon>Lactuca</taxon>
    </lineage>
</organism>
<dbReference type="Pfam" id="PF12931">
    <property type="entry name" value="TPR_Sec16"/>
    <property type="match status" value="1"/>
</dbReference>
<feature type="compositionally biased region" description="Low complexity" evidence="7">
    <location>
        <begin position="1062"/>
        <end position="1094"/>
    </location>
</feature>
<sequence length="1247" mass="136983">MCYEFEINSRKYVFEEAHMVFYGTNDPNRGSYTTLFSGAKFWLEFCCNGWIDFEIARSYLGFVSNPPLQMEDTDEDFFDKLVDDVDDQFKATPSSSAVNDSNKAKANSSINNGRNALKESEKVVTEDDKASSTISSGLIDELASNQVDPGQSLVSSSSFAFNSVNEEPNNAIRMEERFDSTEVQWSAFTTDPLHNTSNSFGSYSDFFTEFGDNSTHQSKGGNLINNEVNSSNDYSHQYQEGQLYTTSGGQTTDNQDLNTSQYWENLYPGWKYDTNSGQWYQVDQSYDPTTNTQGVDTLSSASDYQASQSLVADKGMNESVTSWSPVSQTSQTNESQSQGNNGYPSHMYFDPQYPGWYYDMNLQEWRCLDSYNSQATTNTGNQDNNNVNQQQQQQQQQQQSYDYGNFSQSTTMEQSEMMNAGKGYGSQNQLTYSHHGSYGSNRSSAGQPPHALVTFGFGGKLIVMKDTSGGPISVLNMAEIVTGGGDMATGGTRVCGYFHTLCRQSFPGPLAGGNVGGKELNRWIDERITQSHPPADMDYKKDQVLKLLLSLLKIASQHYGKLRSPFGTDTTSKENDAPDVAVARLFASAKKDTSQYGDYGAFANCLQQLPPEGQIRATASEVQTLLVYGRKIEALQRAQEGQLWGIALVLAAQLGDQFYVDCVRKMGVHQLVAGSPLRTLCLLIAGQPADVFSTDSTTDCATVAAVNISQAQLGANAMIDDWEENLAMITANRTKDDELVLIHLGDCLWKETSNIIAAHICYLVAEANFEPYSDSARLCLIGADHWKHPRTYACPEAIQRTEVYEYSKLLGNSQFTLLPFQPYKLIYANMLAEVGRVSDSLKYCQAISKALKTGRAPEAETWRHMVSSLEDRIKTHQQGGFSTNLAPGKLVGKLLNLFDSTAHRVVGGLPPPVPSTSGPTAQNEHHPHPHHHNHNHQPRVSASQSTMAMSSLVPSASMESAEGNNRRIMHNRSVSEPDFGRSPRQDQVDSSKENSTDSQSNSSFTSRFGRFGFGSQLFQKTFSLVLKPRQDKQAKLAEEAALAPPPTMAAFQNGTPKTAAKSEGSLSNGGSELSTGTTTVGHSSGIPPIPASSGQFSARGRMGVRARYVDTFNQGGGNPTKSFQSPPTTSVKPITKSNPKFFVPVPSSQQSNSFHGNNTQQKTTSVDEINDSPPFRTPTYQSMQRFGSMDDLGKGGMGMGMPVFPSNTCSRRTVSWGGSMDQRFCNQRNRGNNGDGFMSEDLHEVQL</sequence>
<name>A0AAU9PTQ9_9ASTR</name>
<comment type="caution">
    <text evidence="10">The sequence shown here is derived from an EMBL/GenBank/DDBJ whole genome shotgun (WGS) entry which is preliminary data.</text>
</comment>
<proteinExistence type="inferred from homology"/>
<reference evidence="10 11" key="1">
    <citation type="submission" date="2022-01" db="EMBL/GenBank/DDBJ databases">
        <authorList>
            <person name="Xiong W."/>
            <person name="Schranz E."/>
        </authorList>
    </citation>
    <scope>NUCLEOTIDE SEQUENCE [LARGE SCALE GENOMIC DNA]</scope>
</reference>
<accession>A0AAU9PTQ9</accession>
<evidence type="ECO:0000256" key="6">
    <source>
        <dbReference type="RuleBase" id="RU364101"/>
    </source>
</evidence>
<dbReference type="Pfam" id="PF12932">
    <property type="entry name" value="Sec16"/>
    <property type="match status" value="1"/>
</dbReference>
<keyword evidence="3 6" id="KW-0813">Transport</keyword>
<dbReference type="GO" id="GO:0015031">
    <property type="term" value="P:protein transport"/>
    <property type="evidence" value="ECO:0007669"/>
    <property type="project" value="UniProtKB-KW"/>
</dbReference>
<feature type="domain" description="Sec16 central conserved" evidence="9">
    <location>
        <begin position="450"/>
        <end position="560"/>
    </location>
</feature>
<feature type="region of interest" description="Disordered" evidence="7">
    <location>
        <begin position="1110"/>
        <end position="1181"/>
    </location>
</feature>
<dbReference type="GO" id="GO:0070973">
    <property type="term" value="P:protein localization to endoplasmic reticulum exit site"/>
    <property type="evidence" value="ECO:0007669"/>
    <property type="project" value="TreeGrafter"/>
</dbReference>
<feature type="compositionally biased region" description="Basic and acidic residues" evidence="7">
    <location>
        <begin position="116"/>
        <end position="130"/>
    </location>
</feature>
<feature type="region of interest" description="Disordered" evidence="7">
    <location>
        <begin position="313"/>
        <end position="346"/>
    </location>
</feature>
<dbReference type="EMBL" id="CAKMRJ010005745">
    <property type="protein sequence ID" value="CAH1453760.1"/>
    <property type="molecule type" value="Genomic_DNA"/>
</dbReference>
<feature type="region of interest" description="Disordered" evidence="7">
    <location>
        <begin position="906"/>
        <end position="1003"/>
    </location>
</feature>
<evidence type="ECO:0000259" key="9">
    <source>
        <dbReference type="Pfam" id="PF12932"/>
    </source>
</evidence>
<comment type="similarity">
    <text evidence="2 6">Belongs to the SEC16 family.</text>
</comment>
<protein>
    <recommendedName>
        <fullName evidence="6">Protein transport protein sec16</fullName>
    </recommendedName>
</protein>